<organism evidence="2 3">
    <name type="scientific">Bernardetia litoralis (strain ATCC 23117 / DSM 6794 / NBRC 15988 / NCIMB 1366 / Fx l1 / Sio-4)</name>
    <name type="common">Flexibacter litoralis</name>
    <dbReference type="NCBI Taxonomy" id="880071"/>
    <lineage>
        <taxon>Bacteria</taxon>
        <taxon>Pseudomonadati</taxon>
        <taxon>Bacteroidota</taxon>
        <taxon>Cytophagia</taxon>
        <taxon>Cytophagales</taxon>
        <taxon>Bernardetiaceae</taxon>
        <taxon>Bernardetia</taxon>
    </lineage>
</organism>
<keyword evidence="1" id="KW-0472">Membrane</keyword>
<accession>I4AQ81</accession>
<keyword evidence="1" id="KW-0812">Transmembrane</keyword>
<evidence type="ECO:0000256" key="1">
    <source>
        <dbReference type="SAM" id="Phobius"/>
    </source>
</evidence>
<feature type="transmembrane region" description="Helical" evidence="1">
    <location>
        <begin position="26"/>
        <end position="47"/>
    </location>
</feature>
<evidence type="ECO:0000313" key="3">
    <source>
        <dbReference type="Proteomes" id="UP000006054"/>
    </source>
</evidence>
<keyword evidence="1" id="KW-1133">Transmembrane helix</keyword>
<gene>
    <name evidence="2" type="ordered locus">Fleli_3810</name>
</gene>
<dbReference type="HOGENOM" id="CLU_2219228_0_0_10"/>
<name>I4AQ81_BERLS</name>
<dbReference type="STRING" id="880071.Fleli_3810"/>
<dbReference type="EMBL" id="CP003345">
    <property type="protein sequence ID" value="AFM06116.1"/>
    <property type="molecule type" value="Genomic_DNA"/>
</dbReference>
<sequence>MKDKLKIKKTTLSKSKTSVNDKSLKVFFYSFIGSCILIFVIMIVHIMKGMQVFIPSVYIILPLLLYIVFGVLWFAILIQKGYKKGDSIVVIVILYSFIITAQTLFF</sequence>
<dbReference type="AlphaFoldDB" id="I4AQ81"/>
<keyword evidence="3" id="KW-1185">Reference proteome</keyword>
<evidence type="ECO:0000313" key="2">
    <source>
        <dbReference type="EMBL" id="AFM06116.1"/>
    </source>
</evidence>
<feature type="transmembrane region" description="Helical" evidence="1">
    <location>
        <begin position="88"/>
        <end position="105"/>
    </location>
</feature>
<protein>
    <submittedName>
        <fullName evidence="2">Uncharacterized protein</fullName>
    </submittedName>
</protein>
<feature type="transmembrane region" description="Helical" evidence="1">
    <location>
        <begin position="53"/>
        <end position="76"/>
    </location>
</feature>
<reference evidence="3" key="1">
    <citation type="submission" date="2012-06" db="EMBL/GenBank/DDBJ databases">
        <title>The complete genome of Flexibacter litoralis DSM 6794.</title>
        <authorList>
            <person name="Lucas S."/>
            <person name="Copeland A."/>
            <person name="Lapidus A."/>
            <person name="Glavina del Rio T."/>
            <person name="Dalin E."/>
            <person name="Tice H."/>
            <person name="Bruce D."/>
            <person name="Goodwin L."/>
            <person name="Pitluck S."/>
            <person name="Peters L."/>
            <person name="Ovchinnikova G."/>
            <person name="Lu M."/>
            <person name="Kyrpides N."/>
            <person name="Mavromatis K."/>
            <person name="Ivanova N."/>
            <person name="Brettin T."/>
            <person name="Detter J.C."/>
            <person name="Han C."/>
            <person name="Larimer F."/>
            <person name="Land M."/>
            <person name="Hauser L."/>
            <person name="Markowitz V."/>
            <person name="Cheng J.-F."/>
            <person name="Hugenholtz P."/>
            <person name="Woyke T."/>
            <person name="Wu D."/>
            <person name="Spring S."/>
            <person name="Lang E."/>
            <person name="Kopitz M."/>
            <person name="Brambilla E."/>
            <person name="Klenk H.-P."/>
            <person name="Eisen J.A."/>
        </authorList>
    </citation>
    <scope>NUCLEOTIDE SEQUENCE [LARGE SCALE GENOMIC DNA]</scope>
    <source>
        <strain evidence="3">ATCC 23117 / DSM 6794 / NBRC 15988 / NCIMB 1366 / Sio-4</strain>
    </source>
</reference>
<proteinExistence type="predicted"/>
<dbReference type="Proteomes" id="UP000006054">
    <property type="component" value="Chromosome"/>
</dbReference>
<dbReference type="KEGG" id="fli:Fleli_3810"/>